<evidence type="ECO:0000313" key="7">
    <source>
        <dbReference type="Proteomes" id="UP000238348"/>
    </source>
</evidence>
<keyword evidence="2" id="KW-0472">Membrane</keyword>
<name>A0A2L0EUH4_SORCE</name>
<keyword evidence="3" id="KW-0998">Cell outer membrane</keyword>
<dbReference type="Pfam" id="PF13525">
    <property type="entry name" value="YfiO"/>
    <property type="match status" value="1"/>
</dbReference>
<evidence type="ECO:0000256" key="2">
    <source>
        <dbReference type="ARBA" id="ARBA00023136"/>
    </source>
</evidence>
<evidence type="ECO:0000259" key="5">
    <source>
        <dbReference type="Pfam" id="PF13525"/>
    </source>
</evidence>
<feature type="domain" description="Outer membrane lipoprotein BamD-like" evidence="5">
    <location>
        <begin position="40"/>
        <end position="238"/>
    </location>
</feature>
<dbReference type="PROSITE" id="PS51257">
    <property type="entry name" value="PROKAR_LIPOPROTEIN"/>
    <property type="match status" value="1"/>
</dbReference>
<organism evidence="6 7">
    <name type="scientific">Sorangium cellulosum</name>
    <name type="common">Polyangium cellulosum</name>
    <dbReference type="NCBI Taxonomy" id="56"/>
    <lineage>
        <taxon>Bacteria</taxon>
        <taxon>Pseudomonadati</taxon>
        <taxon>Myxococcota</taxon>
        <taxon>Polyangia</taxon>
        <taxon>Polyangiales</taxon>
        <taxon>Polyangiaceae</taxon>
        <taxon>Sorangium</taxon>
    </lineage>
</organism>
<evidence type="ECO:0000256" key="3">
    <source>
        <dbReference type="ARBA" id="ARBA00023237"/>
    </source>
</evidence>
<dbReference type="EMBL" id="CP012673">
    <property type="protein sequence ID" value="AUX42929.1"/>
    <property type="molecule type" value="Genomic_DNA"/>
</dbReference>
<gene>
    <name evidence="6" type="ORF">SOCE26_043690</name>
</gene>
<accession>A0A2L0EUH4</accession>
<dbReference type="InterPro" id="IPR017689">
    <property type="entry name" value="BamD"/>
</dbReference>
<dbReference type="InterPro" id="IPR039565">
    <property type="entry name" value="BamD-like"/>
</dbReference>
<dbReference type="SUPFAM" id="SSF48452">
    <property type="entry name" value="TPR-like"/>
    <property type="match status" value="1"/>
</dbReference>
<dbReference type="InterPro" id="IPR011990">
    <property type="entry name" value="TPR-like_helical_dom_sf"/>
</dbReference>
<dbReference type="NCBIfam" id="TIGR03302">
    <property type="entry name" value="OM_YfiO"/>
    <property type="match status" value="1"/>
</dbReference>
<sequence>MRPSAAVLALAGCLAALGGLAGCDFELNTGRTATLTYTEDARAAYNEAMTAYRAKEWEDARALFTEVKRRFAYSRYARLADLRIADLDFEQGRYTEAISEYRAFIQEHRTDRNVEYAKYRMAKALYLDIDDTVFLPPAEERDQAITIEAAKELRTFLRQFPRSRYREDVAFMLEVVTGRLVRHELYVARYYLKRDAFDAVLARIDYALKNFPSSGLDPEALVLKGETLLKMKKPDEARAVFTSVVRDWGGPFAVVAQKFLDELGPARPAAAARAASGVAPSGPHP</sequence>
<dbReference type="Proteomes" id="UP000238348">
    <property type="component" value="Chromosome"/>
</dbReference>
<protein>
    <recommendedName>
        <fullName evidence="5">Outer membrane lipoprotein BamD-like domain-containing protein</fullName>
    </recommendedName>
</protein>
<dbReference type="AlphaFoldDB" id="A0A2L0EUH4"/>
<feature type="signal peptide" evidence="4">
    <location>
        <begin position="1"/>
        <end position="21"/>
    </location>
</feature>
<dbReference type="RefSeq" id="WP_104981678.1">
    <property type="nucleotide sequence ID" value="NZ_CP012673.1"/>
</dbReference>
<evidence type="ECO:0000256" key="4">
    <source>
        <dbReference type="SAM" id="SignalP"/>
    </source>
</evidence>
<proteinExistence type="predicted"/>
<reference evidence="6 7" key="1">
    <citation type="submission" date="2015-09" db="EMBL/GenBank/DDBJ databases">
        <title>Sorangium comparison.</title>
        <authorList>
            <person name="Zaburannyi N."/>
            <person name="Bunk B."/>
            <person name="Overmann J."/>
            <person name="Mueller R."/>
        </authorList>
    </citation>
    <scope>NUCLEOTIDE SEQUENCE [LARGE SCALE GENOMIC DNA]</scope>
    <source>
        <strain evidence="6 7">So ce26</strain>
    </source>
</reference>
<feature type="chain" id="PRO_5014655882" description="Outer membrane lipoprotein BamD-like domain-containing protein" evidence="4">
    <location>
        <begin position="22"/>
        <end position="285"/>
    </location>
</feature>
<keyword evidence="1 4" id="KW-0732">Signal</keyword>
<evidence type="ECO:0000256" key="1">
    <source>
        <dbReference type="ARBA" id="ARBA00022729"/>
    </source>
</evidence>
<evidence type="ECO:0000313" key="6">
    <source>
        <dbReference type="EMBL" id="AUX42929.1"/>
    </source>
</evidence>
<dbReference type="OrthoDB" id="9781894at2"/>
<dbReference type="Gene3D" id="1.25.40.10">
    <property type="entry name" value="Tetratricopeptide repeat domain"/>
    <property type="match status" value="1"/>
</dbReference>